<feature type="binding site" description="axial binding residue" evidence="13">
    <location>
        <position position="451"/>
    </location>
    <ligand>
        <name>heme</name>
        <dbReference type="ChEBI" id="CHEBI:30413"/>
    </ligand>
    <ligandPart>
        <name>Fe</name>
        <dbReference type="ChEBI" id="CHEBI:18248"/>
    </ligandPart>
</feature>
<keyword evidence="12 15" id="KW-0472">Membrane</keyword>
<evidence type="ECO:0000256" key="12">
    <source>
        <dbReference type="ARBA" id="ARBA00023136"/>
    </source>
</evidence>
<dbReference type="InterPro" id="IPR036396">
    <property type="entry name" value="Cyt_P450_sf"/>
</dbReference>
<dbReference type="SUPFAM" id="SSF48264">
    <property type="entry name" value="Cytochrome P450"/>
    <property type="match status" value="1"/>
</dbReference>
<evidence type="ECO:0000256" key="8">
    <source>
        <dbReference type="ARBA" id="ARBA00022848"/>
    </source>
</evidence>
<dbReference type="CDD" id="cd11056">
    <property type="entry name" value="CYP6-like"/>
    <property type="match status" value="1"/>
</dbReference>
<evidence type="ECO:0000256" key="10">
    <source>
        <dbReference type="ARBA" id="ARBA00023004"/>
    </source>
</evidence>
<keyword evidence="8" id="KW-0492">Microsome</keyword>
<dbReference type="InterPro" id="IPR002401">
    <property type="entry name" value="Cyt_P450_E_grp-I"/>
</dbReference>
<dbReference type="InterPro" id="IPR050476">
    <property type="entry name" value="Insect_CytP450_Detox"/>
</dbReference>
<evidence type="ECO:0000256" key="6">
    <source>
        <dbReference type="ARBA" id="ARBA00022723"/>
    </source>
</evidence>
<evidence type="ECO:0000256" key="13">
    <source>
        <dbReference type="PIRSR" id="PIRSR602401-1"/>
    </source>
</evidence>
<evidence type="ECO:0000256" key="15">
    <source>
        <dbReference type="SAM" id="Phobius"/>
    </source>
</evidence>
<evidence type="ECO:0000256" key="2">
    <source>
        <dbReference type="ARBA" id="ARBA00004174"/>
    </source>
</evidence>
<keyword evidence="7" id="KW-0256">Endoplasmic reticulum</keyword>
<evidence type="ECO:0000256" key="3">
    <source>
        <dbReference type="ARBA" id="ARBA00004406"/>
    </source>
</evidence>
<organism evidence="16">
    <name type="scientific">Apolygus lucorum</name>
    <name type="common">Small green plant bug</name>
    <name type="synonym">Lygocoris lucorum</name>
    <dbReference type="NCBI Taxonomy" id="248454"/>
    <lineage>
        <taxon>Eukaryota</taxon>
        <taxon>Metazoa</taxon>
        <taxon>Ecdysozoa</taxon>
        <taxon>Arthropoda</taxon>
        <taxon>Hexapoda</taxon>
        <taxon>Insecta</taxon>
        <taxon>Pterygota</taxon>
        <taxon>Neoptera</taxon>
        <taxon>Paraneoptera</taxon>
        <taxon>Hemiptera</taxon>
        <taxon>Heteroptera</taxon>
        <taxon>Panheteroptera</taxon>
        <taxon>Cimicomorpha</taxon>
        <taxon>Miridae</taxon>
        <taxon>Mirini</taxon>
        <taxon>Apolygus</taxon>
    </lineage>
</organism>
<keyword evidence="15" id="KW-1133">Transmembrane helix</keyword>
<evidence type="ECO:0000256" key="4">
    <source>
        <dbReference type="ARBA" id="ARBA00010617"/>
    </source>
</evidence>
<dbReference type="PRINTS" id="PR00463">
    <property type="entry name" value="EP450I"/>
</dbReference>
<keyword evidence="10 13" id="KW-0408">Iron</keyword>
<keyword evidence="11 14" id="KW-0503">Monooxygenase</keyword>
<keyword evidence="9 14" id="KW-0560">Oxidoreductase</keyword>
<dbReference type="InterPro" id="IPR001128">
    <property type="entry name" value="Cyt_P450"/>
</dbReference>
<dbReference type="EMBL" id="KY264201">
    <property type="protein sequence ID" value="ATN29098.1"/>
    <property type="molecule type" value="mRNA"/>
</dbReference>
<keyword evidence="6 13" id="KW-0479">Metal-binding</keyword>
<dbReference type="PANTHER" id="PTHR24292:SF54">
    <property type="entry name" value="CYP9F3-RELATED"/>
    <property type="match status" value="1"/>
</dbReference>
<accession>A0A2D1BYA7</accession>
<evidence type="ECO:0000256" key="14">
    <source>
        <dbReference type="RuleBase" id="RU000461"/>
    </source>
</evidence>
<comment type="subcellular location">
    <subcellularLocation>
        <location evidence="3">Endoplasmic reticulum membrane</location>
        <topology evidence="3">Peripheral membrane protein</topology>
    </subcellularLocation>
    <subcellularLocation>
        <location evidence="2">Microsome membrane</location>
        <topology evidence="2">Peripheral membrane protein</topology>
    </subcellularLocation>
</comment>
<evidence type="ECO:0000256" key="9">
    <source>
        <dbReference type="ARBA" id="ARBA00023002"/>
    </source>
</evidence>
<name>A0A2D1BYA7_APOLU</name>
<proteinExistence type="evidence at transcript level"/>
<dbReference type="Gene3D" id="1.10.630.10">
    <property type="entry name" value="Cytochrome P450"/>
    <property type="match status" value="1"/>
</dbReference>
<dbReference type="GO" id="GO:0004497">
    <property type="term" value="F:monooxygenase activity"/>
    <property type="evidence" value="ECO:0007669"/>
    <property type="project" value="UniProtKB-KW"/>
</dbReference>
<comment type="cofactor">
    <cofactor evidence="1 13">
        <name>heme</name>
        <dbReference type="ChEBI" id="CHEBI:30413"/>
    </cofactor>
</comment>
<evidence type="ECO:0000256" key="7">
    <source>
        <dbReference type="ARBA" id="ARBA00022824"/>
    </source>
</evidence>
<dbReference type="PANTHER" id="PTHR24292">
    <property type="entry name" value="CYTOCHROME P450"/>
    <property type="match status" value="1"/>
</dbReference>
<evidence type="ECO:0000313" key="16">
    <source>
        <dbReference type="EMBL" id="ATN29098.1"/>
    </source>
</evidence>
<protein>
    <submittedName>
        <fullName evidence="16">CYP6JC1</fullName>
    </submittedName>
</protein>
<dbReference type="GO" id="GO:0020037">
    <property type="term" value="F:heme binding"/>
    <property type="evidence" value="ECO:0007669"/>
    <property type="project" value="InterPro"/>
</dbReference>
<keyword evidence="15" id="KW-0812">Transmembrane</keyword>
<reference evidence="16" key="1">
    <citation type="submission" date="2016-11" db="EMBL/GenBank/DDBJ databases">
        <authorList>
            <person name="Jaros S."/>
            <person name="Januszkiewicz K."/>
            <person name="Wedrychowicz H."/>
        </authorList>
    </citation>
    <scope>NUCLEOTIDE SEQUENCE</scope>
</reference>
<keyword evidence="5 13" id="KW-0349">Heme</keyword>
<dbReference type="InterPro" id="IPR017972">
    <property type="entry name" value="Cyt_P450_CS"/>
</dbReference>
<feature type="transmembrane region" description="Helical" evidence="15">
    <location>
        <begin position="7"/>
        <end position="26"/>
    </location>
</feature>
<dbReference type="Pfam" id="PF00067">
    <property type="entry name" value="p450"/>
    <property type="match status" value="1"/>
</dbReference>
<evidence type="ECO:0000256" key="5">
    <source>
        <dbReference type="ARBA" id="ARBA00022617"/>
    </source>
</evidence>
<sequence length="511" mass="58296">MFLEIGLLLASFALLYVYLFTYYSFWDRTCVPVFKPKYPIFGNTFDVLFSLKDISSIHQEVYDAYPNERFVGLFTFNKPNLFVRDPAMIEQITIRDFAFASDLGDSNDPRATPISMHLINASNDHWRSLRTKLTPTFTSGKLKGMHGQLLECADSLVEHMKTIESAESFETRELIACFTTDVIASCAFGLNTDTLKDRNSLFRAFGRATFSITPTRKIFRAVRRLLGPMARFISLPGGIKPELIEFFINTVNETLEYRKKNGVVRQDFLHLMNEVLEKEREMVRSGQRDPNDPHVFDHATLVSNSFVFFVAGFETTSTTISYAMHELALNQRIQEKLYTEIVTVSAKHNGQLTFEAIQEMKYLDHVISETLRLYPPVPALTRKVTKDYRVPHTDVVLPVGSFMTMPIVALQLDPSLFPDPLTFNPDRFSEEKEHTIVKGSYLPFGSGPRICIGARFAKLDIQVALVKILLKYNIVKCDKTEVLLIRCKASFMNVPDKGIWLRIEPRTTVAA</sequence>
<evidence type="ECO:0000256" key="11">
    <source>
        <dbReference type="ARBA" id="ARBA00023033"/>
    </source>
</evidence>
<dbReference type="GO" id="GO:0016705">
    <property type="term" value="F:oxidoreductase activity, acting on paired donors, with incorporation or reduction of molecular oxygen"/>
    <property type="evidence" value="ECO:0007669"/>
    <property type="project" value="InterPro"/>
</dbReference>
<dbReference type="AlphaFoldDB" id="A0A2D1BYA7"/>
<dbReference type="PROSITE" id="PS00086">
    <property type="entry name" value="CYTOCHROME_P450"/>
    <property type="match status" value="1"/>
</dbReference>
<comment type="similarity">
    <text evidence="4 14">Belongs to the cytochrome P450 family.</text>
</comment>
<dbReference type="FunFam" id="1.10.630.10:FF:000042">
    <property type="entry name" value="Cytochrome P450"/>
    <property type="match status" value="1"/>
</dbReference>
<dbReference type="PRINTS" id="PR00385">
    <property type="entry name" value="P450"/>
</dbReference>
<dbReference type="GO" id="GO:0005506">
    <property type="term" value="F:iron ion binding"/>
    <property type="evidence" value="ECO:0007669"/>
    <property type="project" value="InterPro"/>
</dbReference>
<dbReference type="GO" id="GO:0005789">
    <property type="term" value="C:endoplasmic reticulum membrane"/>
    <property type="evidence" value="ECO:0007669"/>
    <property type="project" value="UniProtKB-SubCell"/>
</dbReference>
<evidence type="ECO:0000256" key="1">
    <source>
        <dbReference type="ARBA" id="ARBA00001971"/>
    </source>
</evidence>